<comment type="caution">
    <text evidence="2">The sequence shown here is derived from an EMBL/GenBank/DDBJ whole genome shotgun (WGS) entry which is preliminary data.</text>
</comment>
<dbReference type="SUPFAM" id="SSF54427">
    <property type="entry name" value="NTF2-like"/>
    <property type="match status" value="1"/>
</dbReference>
<evidence type="ECO:0000313" key="3">
    <source>
        <dbReference type="Proteomes" id="UP001155240"/>
    </source>
</evidence>
<dbReference type="CDD" id="cd00531">
    <property type="entry name" value="NTF2_like"/>
    <property type="match status" value="1"/>
</dbReference>
<keyword evidence="3" id="KW-1185">Reference proteome</keyword>
<evidence type="ECO:0000259" key="1">
    <source>
        <dbReference type="Pfam" id="PF13577"/>
    </source>
</evidence>
<protein>
    <submittedName>
        <fullName evidence="2">Nuclear transport factor 2 family protein</fullName>
    </submittedName>
</protein>
<dbReference type="InterPro" id="IPR032710">
    <property type="entry name" value="NTF2-like_dom_sf"/>
</dbReference>
<dbReference type="EMBL" id="JAMRYM010000003">
    <property type="protein sequence ID" value="MCM6761149.1"/>
    <property type="molecule type" value="Genomic_DNA"/>
</dbReference>
<sequence>MHLTEQLAAERDISRRLIEYAYIVDAKDYDRLREIFSDDVDHHYGLTTSHGVESLKKMVAGYLDRCGPTQHLLGSTTIDVLDEHTATSRSYVQARHRGRGLRRRHVFDISGTYVDRWTRSGPDWRIVHRQAEWRIMSGSVRALFGRRRPPLLQRLKGH</sequence>
<name>A0A9X2DXR6_9MICO</name>
<dbReference type="Proteomes" id="UP001155240">
    <property type="component" value="Unassembled WGS sequence"/>
</dbReference>
<organism evidence="2 3">
    <name type="scientific">Rathayibacter rubneri</name>
    <dbReference type="NCBI Taxonomy" id="2950106"/>
    <lineage>
        <taxon>Bacteria</taxon>
        <taxon>Bacillati</taxon>
        <taxon>Actinomycetota</taxon>
        <taxon>Actinomycetes</taxon>
        <taxon>Micrococcales</taxon>
        <taxon>Microbacteriaceae</taxon>
        <taxon>Rathayibacter</taxon>
    </lineage>
</organism>
<dbReference type="InterPro" id="IPR037401">
    <property type="entry name" value="SnoaL-like"/>
</dbReference>
<evidence type="ECO:0000313" key="2">
    <source>
        <dbReference type="EMBL" id="MCM6761149.1"/>
    </source>
</evidence>
<accession>A0A9X2DXR6</accession>
<feature type="domain" description="SnoaL-like" evidence="1">
    <location>
        <begin position="6"/>
        <end position="129"/>
    </location>
</feature>
<dbReference type="Gene3D" id="3.10.450.50">
    <property type="match status" value="1"/>
</dbReference>
<gene>
    <name evidence="2" type="ORF">NB037_01840</name>
</gene>
<proteinExistence type="predicted"/>
<reference evidence="2" key="1">
    <citation type="submission" date="2022-06" db="EMBL/GenBank/DDBJ databases">
        <title>Whole genome shotgun sequencing (WGS) of Rathayibacter sp. ZW T2_19, isolated from stored onions (Allium cepa).</title>
        <authorList>
            <person name="Stoll D.A."/>
            <person name="Huch M."/>
        </authorList>
    </citation>
    <scope>NUCLEOTIDE SEQUENCE</scope>
    <source>
        <strain evidence="2">ZW T2_19</strain>
    </source>
</reference>
<dbReference type="AlphaFoldDB" id="A0A9X2DXR6"/>
<dbReference type="Pfam" id="PF13577">
    <property type="entry name" value="SnoaL_4"/>
    <property type="match status" value="1"/>
</dbReference>
<dbReference type="RefSeq" id="WP_251943106.1">
    <property type="nucleotide sequence ID" value="NZ_JAMRYM010000003.1"/>
</dbReference>